<dbReference type="Pfam" id="PF03106">
    <property type="entry name" value="WRKY"/>
    <property type="match status" value="1"/>
</dbReference>
<dbReference type="SUPFAM" id="SSF118290">
    <property type="entry name" value="WRKY DNA-binding domain"/>
    <property type="match status" value="1"/>
</dbReference>
<evidence type="ECO:0000259" key="7">
    <source>
        <dbReference type="PROSITE" id="PS50811"/>
    </source>
</evidence>
<dbReference type="GO" id="GO:0003700">
    <property type="term" value="F:DNA-binding transcription factor activity"/>
    <property type="evidence" value="ECO:0007669"/>
    <property type="project" value="InterPro"/>
</dbReference>
<dbReference type="Proteomes" id="UP000886520">
    <property type="component" value="Chromosome 11"/>
</dbReference>
<feature type="region of interest" description="Disordered" evidence="6">
    <location>
        <begin position="74"/>
        <end position="132"/>
    </location>
</feature>
<sequence length="276" mass="30560">MMQQQHHLSMASLTQATSLFRHIDPLLSPCKGHAHFRNSMHSASAPSLPATLHCSSLSSDDCTYAERRATTCHSSAASFENEDDHADDDGGGGRSGAERSWNSQSNNIDTISNPRRNSLWPNPESITPDFVPTSPSLNSSCVITVEDGPLTNVSLPPVHHFSRTKRKLSSGDFDKSTSNYSPSKCHFAKRRTLRSQSVERVRVPARSAKMSEIPHDNYSWRKYGQKRIAASPYPRGYYKCSGVKGCLAKKHVDHALDDPSMLIVTYKGEHNHPTTL</sequence>
<evidence type="ECO:0000256" key="5">
    <source>
        <dbReference type="ARBA" id="ARBA00023242"/>
    </source>
</evidence>
<dbReference type="InterPro" id="IPR036576">
    <property type="entry name" value="WRKY_dom_sf"/>
</dbReference>
<feature type="compositionally biased region" description="Acidic residues" evidence="6">
    <location>
        <begin position="80"/>
        <end position="90"/>
    </location>
</feature>
<comment type="caution">
    <text evidence="8">The sequence shown here is derived from an EMBL/GenBank/DDBJ whole genome shotgun (WGS) entry which is preliminary data.</text>
</comment>
<keyword evidence="2" id="KW-0805">Transcription regulation</keyword>
<dbReference type="EMBL" id="JABFUD020000011">
    <property type="protein sequence ID" value="KAI5073667.1"/>
    <property type="molecule type" value="Genomic_DNA"/>
</dbReference>
<dbReference type="InterPro" id="IPR044810">
    <property type="entry name" value="WRKY_plant"/>
</dbReference>
<dbReference type="FunFam" id="2.20.25.80:FF:000004">
    <property type="entry name" value="WRKY transcription factor 65"/>
    <property type="match status" value="1"/>
</dbReference>
<name>A0A9D4UTP0_ADICA</name>
<dbReference type="SMART" id="SM00774">
    <property type="entry name" value="WRKY"/>
    <property type="match status" value="1"/>
</dbReference>
<comment type="subcellular location">
    <subcellularLocation>
        <location evidence="1">Nucleus</location>
    </subcellularLocation>
</comment>
<dbReference type="InterPro" id="IPR003657">
    <property type="entry name" value="WRKY_dom"/>
</dbReference>
<feature type="compositionally biased region" description="Polar residues" evidence="6">
    <location>
        <begin position="101"/>
        <end position="120"/>
    </location>
</feature>
<gene>
    <name evidence="8" type="ORF">GOP47_0011680</name>
</gene>
<keyword evidence="9" id="KW-1185">Reference proteome</keyword>
<evidence type="ECO:0000313" key="9">
    <source>
        <dbReference type="Proteomes" id="UP000886520"/>
    </source>
</evidence>
<evidence type="ECO:0000256" key="3">
    <source>
        <dbReference type="ARBA" id="ARBA00023125"/>
    </source>
</evidence>
<evidence type="ECO:0000256" key="4">
    <source>
        <dbReference type="ARBA" id="ARBA00023163"/>
    </source>
</evidence>
<keyword evidence="5" id="KW-0539">Nucleus</keyword>
<evidence type="ECO:0000256" key="6">
    <source>
        <dbReference type="SAM" id="MobiDB-lite"/>
    </source>
</evidence>
<dbReference type="GO" id="GO:0043565">
    <property type="term" value="F:sequence-specific DNA binding"/>
    <property type="evidence" value="ECO:0007669"/>
    <property type="project" value="InterPro"/>
</dbReference>
<evidence type="ECO:0000313" key="8">
    <source>
        <dbReference type="EMBL" id="KAI5073667.1"/>
    </source>
</evidence>
<feature type="domain" description="WRKY" evidence="7">
    <location>
        <begin position="209"/>
        <end position="275"/>
    </location>
</feature>
<dbReference type="OrthoDB" id="1918969at2759"/>
<dbReference type="PANTHER" id="PTHR31282">
    <property type="entry name" value="WRKY TRANSCRIPTION FACTOR 21-RELATED"/>
    <property type="match status" value="1"/>
</dbReference>
<protein>
    <recommendedName>
        <fullName evidence="7">WRKY domain-containing protein</fullName>
    </recommendedName>
</protein>
<keyword evidence="4" id="KW-0804">Transcription</keyword>
<dbReference type="AlphaFoldDB" id="A0A9D4UTP0"/>
<accession>A0A9D4UTP0</accession>
<keyword evidence="3" id="KW-0238">DNA-binding</keyword>
<dbReference type="PROSITE" id="PS50811">
    <property type="entry name" value="WRKY"/>
    <property type="match status" value="1"/>
</dbReference>
<evidence type="ECO:0000256" key="2">
    <source>
        <dbReference type="ARBA" id="ARBA00023015"/>
    </source>
</evidence>
<organism evidence="8 9">
    <name type="scientific">Adiantum capillus-veneris</name>
    <name type="common">Maidenhair fern</name>
    <dbReference type="NCBI Taxonomy" id="13818"/>
    <lineage>
        <taxon>Eukaryota</taxon>
        <taxon>Viridiplantae</taxon>
        <taxon>Streptophyta</taxon>
        <taxon>Embryophyta</taxon>
        <taxon>Tracheophyta</taxon>
        <taxon>Polypodiopsida</taxon>
        <taxon>Polypodiidae</taxon>
        <taxon>Polypodiales</taxon>
        <taxon>Pteridineae</taxon>
        <taxon>Pteridaceae</taxon>
        <taxon>Vittarioideae</taxon>
        <taxon>Adiantum</taxon>
    </lineage>
</organism>
<proteinExistence type="predicted"/>
<reference evidence="8" key="1">
    <citation type="submission" date="2021-01" db="EMBL/GenBank/DDBJ databases">
        <title>Adiantum capillus-veneris genome.</title>
        <authorList>
            <person name="Fang Y."/>
            <person name="Liao Q."/>
        </authorList>
    </citation>
    <scope>NUCLEOTIDE SEQUENCE</scope>
    <source>
        <strain evidence="8">H3</strain>
        <tissue evidence="8">Leaf</tissue>
    </source>
</reference>
<dbReference type="GO" id="GO:0005634">
    <property type="term" value="C:nucleus"/>
    <property type="evidence" value="ECO:0007669"/>
    <property type="project" value="UniProtKB-SubCell"/>
</dbReference>
<evidence type="ECO:0000256" key="1">
    <source>
        <dbReference type="ARBA" id="ARBA00004123"/>
    </source>
</evidence>
<dbReference type="Gene3D" id="2.20.25.80">
    <property type="entry name" value="WRKY domain"/>
    <property type="match status" value="1"/>
</dbReference>